<dbReference type="Proteomes" id="UP001151081">
    <property type="component" value="Unassembled WGS sequence"/>
</dbReference>
<evidence type="ECO:0000313" key="1">
    <source>
        <dbReference type="EMBL" id="MDC3989397.1"/>
    </source>
</evidence>
<accession>A0A9X3XG49</accession>
<dbReference type="Gene3D" id="1.25.40.10">
    <property type="entry name" value="Tetratricopeptide repeat domain"/>
    <property type="match status" value="1"/>
</dbReference>
<dbReference type="EMBL" id="JAGTJJ010000109">
    <property type="protein sequence ID" value="MDC3989397.1"/>
    <property type="molecule type" value="Genomic_DNA"/>
</dbReference>
<reference evidence="1 2" key="1">
    <citation type="submission" date="2021-04" db="EMBL/GenBank/DDBJ databases">
        <title>Genome analysis of Polyangium sp.</title>
        <authorList>
            <person name="Li Y."/>
            <person name="Wang J."/>
        </authorList>
    </citation>
    <scope>NUCLEOTIDE SEQUENCE [LARGE SCALE GENOMIC DNA]</scope>
    <source>
        <strain evidence="1 2">SDU14</strain>
    </source>
</reference>
<sequence length="517" mass="56764">MSFEPEALLGEDDGLVLRRFFEWGVGHGFDLAIVQITTPWKRDALIAWAKANVQGVAVIDLREVGPDKRRLWDVLREATAQELGATSLILHGLEEAEAEERIVAQLNVERDELARSFPLPWLLLVHPTAAQVLEQKAPDFVDFAGAWMWEEKPEPLRLELAAIDARHAVAAPLAARVIDAGKELLVEAQRAIQFGAVDEAADLLARFDLKHPEAREEDPDRISLEGAKLAVQGRLDDARAALEAALGRYDARSDRMGRAAVAHQLAIIDEQAGRYDAARAWLRESITINAALGNRRWQAGSLHELATLEWRQGRHDVARTLLREALEVFDEFGDRAGRAACLHLLAVIDESEGRYEEARALLGEAIDINKSLGNVVGRAASLLQLGCIELKLGRYDEAQGLFSESSALAKTTGSRALYASALHHLAIAKVKLVRYEDVRTLLAESMTIRADIGDQAGLAASQITVGQLEVVEGRLHEGRRMVLAAIQILEAIGSGQVEEARAVLRKIDALRHPPTPS</sequence>
<comment type="caution">
    <text evidence="1">The sequence shown here is derived from an EMBL/GenBank/DDBJ whole genome shotgun (WGS) entry which is preliminary data.</text>
</comment>
<proteinExistence type="predicted"/>
<dbReference type="PANTHER" id="PTHR10098:SF108">
    <property type="entry name" value="TETRATRICOPEPTIDE REPEAT PROTEIN 28"/>
    <property type="match status" value="1"/>
</dbReference>
<evidence type="ECO:0000313" key="2">
    <source>
        <dbReference type="Proteomes" id="UP001151081"/>
    </source>
</evidence>
<dbReference type="SMART" id="SM00028">
    <property type="entry name" value="TPR"/>
    <property type="match status" value="5"/>
</dbReference>
<gene>
    <name evidence="1" type="ORF">KEG57_53545</name>
</gene>
<dbReference type="PANTHER" id="PTHR10098">
    <property type="entry name" value="RAPSYN-RELATED"/>
    <property type="match status" value="1"/>
</dbReference>
<dbReference type="RefSeq" id="WP_272428709.1">
    <property type="nucleotide sequence ID" value="NZ_JAGTJJ010000109.1"/>
</dbReference>
<dbReference type="Pfam" id="PF13424">
    <property type="entry name" value="TPR_12"/>
    <property type="match status" value="2"/>
</dbReference>
<name>A0A9X3XG49_9BACT</name>
<dbReference type="AlphaFoldDB" id="A0A9X3XG49"/>
<dbReference type="SUPFAM" id="SSF48452">
    <property type="entry name" value="TPR-like"/>
    <property type="match status" value="2"/>
</dbReference>
<dbReference type="InterPro" id="IPR011990">
    <property type="entry name" value="TPR-like_helical_dom_sf"/>
</dbReference>
<dbReference type="InterPro" id="IPR019734">
    <property type="entry name" value="TPR_rpt"/>
</dbReference>
<organism evidence="1 2">
    <name type="scientific">Polyangium jinanense</name>
    <dbReference type="NCBI Taxonomy" id="2829994"/>
    <lineage>
        <taxon>Bacteria</taxon>
        <taxon>Pseudomonadati</taxon>
        <taxon>Myxococcota</taxon>
        <taxon>Polyangia</taxon>
        <taxon>Polyangiales</taxon>
        <taxon>Polyangiaceae</taxon>
        <taxon>Polyangium</taxon>
    </lineage>
</organism>
<protein>
    <submittedName>
        <fullName evidence="1">Tetratricopeptide repeat protein</fullName>
    </submittedName>
</protein>
<keyword evidence="2" id="KW-1185">Reference proteome</keyword>